<accession>T0Y267</accession>
<dbReference type="InterPro" id="IPR013762">
    <property type="entry name" value="Integrase-like_cat_sf"/>
</dbReference>
<sequence>MDKRPVPPGTATTQLDHVRIFLDRTGLDVDGFVRVAKGDVRKLKNVVLDFVREEQGRGLKAKYVGNIWWSVRSFLRSVGAAPDWNPPVEEKEADEDSASRVVPSPEQVRQIANAVKSARDRMVVHILASSGIRIGTFAVQSGEADGLRLKSLIDLNLEPEPHFEKKVPMLRVPAFLSKGKAGYYTGITADAAEATIAYLKERRRRGEKLTSESPLVAPDARGGRESRRSKDGHAFLIRKSLGSRVQAAMDAVAPKGIRWTPHALRAFASTQFEACEARGLISRTRREYFMGHALGSVDSLYNLGRPLAPEKIEDLRASYAKCLPMLSLSGRPNEDRATALEGVVAAILKRDGVAEAKIAGVLEGRVTGDELERILGSRKAQPVERVVPTSGVSALLLQGWEFVSTVGSDQAVVRWARGVPGTDPF</sequence>
<proteinExistence type="predicted"/>
<dbReference type="GO" id="GO:0015074">
    <property type="term" value="P:DNA integration"/>
    <property type="evidence" value="ECO:0007669"/>
    <property type="project" value="InterPro"/>
</dbReference>
<feature type="region of interest" description="Disordered" evidence="2">
    <location>
        <begin position="208"/>
        <end position="229"/>
    </location>
</feature>
<dbReference type="PROSITE" id="PS51898">
    <property type="entry name" value="TYR_RECOMBINASE"/>
    <property type="match status" value="1"/>
</dbReference>
<feature type="domain" description="Tyr recombinase" evidence="3">
    <location>
        <begin position="98"/>
        <end position="314"/>
    </location>
</feature>
<reference evidence="4" key="1">
    <citation type="submission" date="2013-08" db="EMBL/GenBank/DDBJ databases">
        <authorList>
            <person name="Mendez C."/>
            <person name="Richter M."/>
            <person name="Ferrer M."/>
            <person name="Sanchez J."/>
        </authorList>
    </citation>
    <scope>NUCLEOTIDE SEQUENCE</scope>
</reference>
<feature type="non-terminal residue" evidence="4">
    <location>
        <position position="425"/>
    </location>
</feature>
<organism evidence="4">
    <name type="scientific">mine drainage metagenome</name>
    <dbReference type="NCBI Taxonomy" id="410659"/>
    <lineage>
        <taxon>unclassified sequences</taxon>
        <taxon>metagenomes</taxon>
        <taxon>ecological metagenomes</taxon>
    </lineage>
</organism>
<evidence type="ECO:0000256" key="2">
    <source>
        <dbReference type="SAM" id="MobiDB-lite"/>
    </source>
</evidence>
<gene>
    <name evidence="4" type="ORF">B2A_15768</name>
</gene>
<protein>
    <submittedName>
        <fullName evidence="4">Integrase/recombinase</fullName>
    </submittedName>
</protein>
<evidence type="ECO:0000256" key="1">
    <source>
        <dbReference type="ARBA" id="ARBA00023172"/>
    </source>
</evidence>
<keyword evidence="1" id="KW-0233">DNA recombination</keyword>
<dbReference type="InterPro" id="IPR002104">
    <property type="entry name" value="Integrase_catalytic"/>
</dbReference>
<reference evidence="4" key="2">
    <citation type="journal article" date="2014" name="ISME J.">
        <title>Microbial stratification in low pH oxic and suboxic macroscopic growths along an acid mine drainage.</title>
        <authorList>
            <person name="Mendez-Garcia C."/>
            <person name="Mesa V."/>
            <person name="Sprenger R.R."/>
            <person name="Richter M."/>
            <person name="Diez M.S."/>
            <person name="Solano J."/>
            <person name="Bargiela R."/>
            <person name="Golyshina O.V."/>
            <person name="Manteca A."/>
            <person name="Ramos J.L."/>
            <person name="Gallego J.R."/>
            <person name="Llorente I."/>
            <person name="Martins Dos Santos V.A."/>
            <person name="Jensen O.N."/>
            <person name="Pelaez A.I."/>
            <person name="Sanchez J."/>
            <person name="Ferrer M."/>
        </authorList>
    </citation>
    <scope>NUCLEOTIDE SEQUENCE</scope>
</reference>
<dbReference type="Gene3D" id="1.10.443.10">
    <property type="entry name" value="Intergrase catalytic core"/>
    <property type="match status" value="1"/>
</dbReference>
<dbReference type="AlphaFoldDB" id="T0Y267"/>
<name>T0Y267_9ZZZZ</name>
<dbReference type="EMBL" id="AUZZ01011461">
    <property type="protein sequence ID" value="EQD26117.1"/>
    <property type="molecule type" value="Genomic_DNA"/>
</dbReference>
<dbReference type="InterPro" id="IPR011010">
    <property type="entry name" value="DNA_brk_join_enz"/>
</dbReference>
<dbReference type="GO" id="GO:0006310">
    <property type="term" value="P:DNA recombination"/>
    <property type="evidence" value="ECO:0007669"/>
    <property type="project" value="UniProtKB-KW"/>
</dbReference>
<evidence type="ECO:0000313" key="4">
    <source>
        <dbReference type="EMBL" id="EQD26117.1"/>
    </source>
</evidence>
<dbReference type="SUPFAM" id="SSF56349">
    <property type="entry name" value="DNA breaking-rejoining enzymes"/>
    <property type="match status" value="1"/>
</dbReference>
<comment type="caution">
    <text evidence="4">The sequence shown here is derived from an EMBL/GenBank/DDBJ whole genome shotgun (WGS) entry which is preliminary data.</text>
</comment>
<dbReference type="GO" id="GO:0003677">
    <property type="term" value="F:DNA binding"/>
    <property type="evidence" value="ECO:0007669"/>
    <property type="project" value="InterPro"/>
</dbReference>
<evidence type="ECO:0000259" key="3">
    <source>
        <dbReference type="PROSITE" id="PS51898"/>
    </source>
</evidence>